<dbReference type="Gene3D" id="3.20.20.140">
    <property type="entry name" value="Metal-dependent hydrolases"/>
    <property type="match status" value="1"/>
</dbReference>
<dbReference type="HOGENOM" id="CLU_031404_2_1_9"/>
<name>G9YH87_9FIRM</name>
<dbReference type="PANTHER" id="PTHR10443:SF12">
    <property type="entry name" value="DIPEPTIDASE"/>
    <property type="match status" value="1"/>
</dbReference>
<reference evidence="1 2" key="1">
    <citation type="submission" date="2011-08" db="EMBL/GenBank/DDBJ databases">
        <authorList>
            <person name="Weinstock G."/>
            <person name="Sodergren E."/>
            <person name="Clifton S."/>
            <person name="Fulton L."/>
            <person name="Fulton B."/>
            <person name="Courtney L."/>
            <person name="Fronick C."/>
            <person name="Harrison M."/>
            <person name="Strong C."/>
            <person name="Farmer C."/>
            <person name="Delahaunty K."/>
            <person name="Markovic C."/>
            <person name="Hall O."/>
            <person name="Minx P."/>
            <person name="Tomlinson C."/>
            <person name="Mitreva M."/>
            <person name="Hou S."/>
            <person name="Chen J."/>
            <person name="Wollam A."/>
            <person name="Pepin K.H."/>
            <person name="Johnson M."/>
            <person name="Bhonagiri V."/>
            <person name="Zhang X."/>
            <person name="Suruliraj S."/>
            <person name="Warren W."/>
            <person name="Chinwalla A."/>
            <person name="Mardis E.R."/>
            <person name="Wilson R.K."/>
        </authorList>
    </citation>
    <scope>NUCLEOTIDE SEQUENCE [LARGE SCALE GENOMIC DNA]</scope>
    <source>
        <strain evidence="1 2">F0357</strain>
    </source>
</reference>
<dbReference type="SUPFAM" id="SSF51556">
    <property type="entry name" value="Metallo-dependent hydrolases"/>
    <property type="match status" value="1"/>
</dbReference>
<dbReference type="InterPro" id="IPR032466">
    <property type="entry name" value="Metal_Hydrolase"/>
</dbReference>
<dbReference type="Proteomes" id="UP000005481">
    <property type="component" value="Unassembled WGS sequence"/>
</dbReference>
<comment type="caution">
    <text evidence="1">The sequence shown here is derived from an EMBL/GenBank/DDBJ whole genome shotgun (WGS) entry which is preliminary data.</text>
</comment>
<organism evidence="1 2">
    <name type="scientific">Anaeroglobus geminatus F0357</name>
    <dbReference type="NCBI Taxonomy" id="861450"/>
    <lineage>
        <taxon>Bacteria</taxon>
        <taxon>Bacillati</taxon>
        <taxon>Bacillota</taxon>
        <taxon>Negativicutes</taxon>
        <taxon>Veillonellales</taxon>
        <taxon>Veillonellaceae</taxon>
        <taxon>Anaeroglobus</taxon>
    </lineage>
</organism>
<protein>
    <submittedName>
        <fullName evidence="1">Renal dipeptidase family protein</fullName>
    </submittedName>
</protein>
<dbReference type="GO" id="GO:0006508">
    <property type="term" value="P:proteolysis"/>
    <property type="evidence" value="ECO:0007669"/>
    <property type="project" value="InterPro"/>
</dbReference>
<evidence type="ECO:0000313" key="2">
    <source>
        <dbReference type="Proteomes" id="UP000005481"/>
    </source>
</evidence>
<sequence length="323" mass="35730">MTFVFDAHSDMWSNVTTRRLAGQSHVFEQYHRRRLKEGGVGALIAAVWIEPDYTGDPTARMLDILGCAFCELRENADALGLIRRFDDMDRLQRQGKTAILFGMEGLSGLKGKTVFLEALYAMGVRHAMLTWNEENEFAAGVGAAQSFCGLKPAGIRAVKLMEELGMIVDVSHASEKTFWDIEKLATKPFLASHSNAYSLCPAKRNLKDEQLKAIAAANGVVCMNAWPDFVSTAAPSAEKLADHVDYIAELIGIDHIGCGFDFCDYLGDNELSFSENTQVQTPGISHAGEVQGFLRILRERGYSQDDVDKIAYKNIRRLLGDIP</sequence>
<dbReference type="InterPro" id="IPR008257">
    <property type="entry name" value="Pept_M19"/>
</dbReference>
<proteinExistence type="predicted"/>
<dbReference type="AlphaFoldDB" id="G9YH87"/>
<dbReference type="STRING" id="861450.HMPREF0080_01014"/>
<keyword evidence="2" id="KW-1185">Reference proteome</keyword>
<evidence type="ECO:0000313" key="1">
    <source>
        <dbReference type="EMBL" id="EHM41142.1"/>
    </source>
</evidence>
<dbReference type="PROSITE" id="PS51365">
    <property type="entry name" value="RENAL_DIPEPTIDASE_2"/>
    <property type="match status" value="1"/>
</dbReference>
<gene>
    <name evidence="1" type="ORF">HMPREF0080_01014</name>
</gene>
<dbReference type="GO" id="GO:0070573">
    <property type="term" value="F:metallodipeptidase activity"/>
    <property type="evidence" value="ECO:0007669"/>
    <property type="project" value="InterPro"/>
</dbReference>
<dbReference type="Pfam" id="PF01244">
    <property type="entry name" value="Peptidase_M19"/>
    <property type="match status" value="1"/>
</dbReference>
<dbReference type="EMBL" id="AGCJ01000038">
    <property type="protein sequence ID" value="EHM41142.1"/>
    <property type="molecule type" value="Genomic_DNA"/>
</dbReference>
<accession>G9YH87</accession>
<dbReference type="RefSeq" id="WP_006789996.1">
    <property type="nucleotide sequence ID" value="NZ_JH417584.1"/>
</dbReference>
<dbReference type="OrthoDB" id="9804920at2"/>
<dbReference type="PANTHER" id="PTHR10443">
    <property type="entry name" value="MICROSOMAL DIPEPTIDASE"/>
    <property type="match status" value="1"/>
</dbReference>
<dbReference type="eggNOG" id="COG2355">
    <property type="taxonomic scope" value="Bacteria"/>
</dbReference>
<dbReference type="PATRIC" id="fig|861450.3.peg.950"/>